<gene>
    <name evidence="1" type="ORF">MML48_6g00004781</name>
</gene>
<name>A0ACB9T049_HOLOL</name>
<protein>
    <submittedName>
        <fullName evidence="1">Thioesterase superfamily member-related</fullName>
    </submittedName>
</protein>
<keyword evidence="2" id="KW-1185">Reference proteome</keyword>
<comment type="caution">
    <text evidence="1">The sequence shown here is derived from an EMBL/GenBank/DDBJ whole genome shotgun (WGS) entry which is preliminary data.</text>
</comment>
<accession>A0ACB9T049</accession>
<proteinExistence type="predicted"/>
<evidence type="ECO:0000313" key="2">
    <source>
        <dbReference type="Proteomes" id="UP001056778"/>
    </source>
</evidence>
<reference evidence="1" key="1">
    <citation type="submission" date="2022-04" db="EMBL/GenBank/DDBJ databases">
        <title>Chromosome-scale genome assembly of Holotrichia oblita Faldermann.</title>
        <authorList>
            <person name="Rongchong L."/>
        </authorList>
    </citation>
    <scope>NUCLEOTIDE SEQUENCE</scope>
    <source>
        <strain evidence="1">81SQS9</strain>
    </source>
</reference>
<evidence type="ECO:0000313" key="1">
    <source>
        <dbReference type="EMBL" id="KAI4460165.1"/>
    </source>
</evidence>
<organism evidence="1 2">
    <name type="scientific">Holotrichia oblita</name>
    <name type="common">Chafer beetle</name>
    <dbReference type="NCBI Taxonomy" id="644536"/>
    <lineage>
        <taxon>Eukaryota</taxon>
        <taxon>Metazoa</taxon>
        <taxon>Ecdysozoa</taxon>
        <taxon>Arthropoda</taxon>
        <taxon>Hexapoda</taxon>
        <taxon>Insecta</taxon>
        <taxon>Pterygota</taxon>
        <taxon>Neoptera</taxon>
        <taxon>Endopterygota</taxon>
        <taxon>Coleoptera</taxon>
        <taxon>Polyphaga</taxon>
        <taxon>Scarabaeiformia</taxon>
        <taxon>Scarabaeidae</taxon>
        <taxon>Melolonthinae</taxon>
        <taxon>Holotrichia</taxon>
    </lineage>
</organism>
<sequence>MAASAEKAINIIRNSKGFDKVLKAVKIISASNGSVTAELKVEEEHVNVMGTMHGGLSATLVDVISSMGLLTHQAGFKPAVSVNINLSYFSAAKLGDTVQIVAETLKTGKSLAFLEVMIKNKETGAVLVKLISAEKGRCWAEFQVTDEHLNYMNGLHGGYSATIVDKYTSAALHTIIDDDYTDVTVNLNMSYLKGAKLGDTVLIDTRSLKVGENLAFLEAYLKNKETNELLVYGSQILFLVPPKEQKS</sequence>
<dbReference type="EMBL" id="CM043020">
    <property type="protein sequence ID" value="KAI4460165.1"/>
    <property type="molecule type" value="Genomic_DNA"/>
</dbReference>
<dbReference type="Proteomes" id="UP001056778">
    <property type="component" value="Chromosome 6"/>
</dbReference>